<dbReference type="EMBL" id="GEDV01008092">
    <property type="protein sequence ID" value="JAP80465.1"/>
    <property type="molecule type" value="Transcribed_RNA"/>
</dbReference>
<dbReference type="Gene3D" id="1.10.8.60">
    <property type="match status" value="1"/>
</dbReference>
<dbReference type="GO" id="GO:0016887">
    <property type="term" value="F:ATP hydrolysis activity"/>
    <property type="evidence" value="ECO:0007669"/>
    <property type="project" value="InterPro"/>
</dbReference>
<dbReference type="SUPFAM" id="SSF52540">
    <property type="entry name" value="P-loop containing nucleoside triphosphate hydrolases"/>
    <property type="match status" value="1"/>
</dbReference>
<dbReference type="PANTHER" id="PTHR23074">
    <property type="entry name" value="AAA DOMAIN-CONTAINING"/>
    <property type="match status" value="1"/>
</dbReference>
<evidence type="ECO:0000256" key="1">
    <source>
        <dbReference type="SAM" id="MobiDB-lite"/>
    </source>
</evidence>
<evidence type="ECO:0000259" key="2">
    <source>
        <dbReference type="SMART" id="SM00382"/>
    </source>
</evidence>
<dbReference type="GO" id="GO:0016197">
    <property type="term" value="P:endosomal transport"/>
    <property type="evidence" value="ECO:0007669"/>
    <property type="project" value="TreeGrafter"/>
</dbReference>
<dbReference type="GO" id="GO:0007033">
    <property type="term" value="P:vacuole organization"/>
    <property type="evidence" value="ECO:0007669"/>
    <property type="project" value="TreeGrafter"/>
</dbReference>
<dbReference type="Gene3D" id="3.40.50.300">
    <property type="entry name" value="P-loop containing nucleotide triphosphate hydrolases"/>
    <property type="match status" value="1"/>
</dbReference>
<dbReference type="Pfam" id="PF00004">
    <property type="entry name" value="AAA"/>
    <property type="match status" value="1"/>
</dbReference>
<proteinExistence type="predicted"/>
<dbReference type="AlphaFoldDB" id="A0A131YPH2"/>
<name>A0A131YPH2_RHIAP</name>
<dbReference type="SMART" id="SM00382">
    <property type="entry name" value="AAA"/>
    <property type="match status" value="1"/>
</dbReference>
<sequence>MATEKYSAASFQSVLEKANEQATKAEQHDRDKKLPQAFIMYKQTLQTYLTVIEDMLFQCIRFQERNEDLLRIITPNDKYRKPTHPQPDRSKQDTDVNDFEPTSNMNRLPGVLSITPDKPVKWSDVIGHETPKFILKLAILDRCPIKHPVMFTGKRKTLKSILLFGPTGCGKSYLTKAMIGAAKDWVCIDVNIASLMRDAPEGAEDLYVKSLFKAARLAAWCLLVLQDVQELFKPTQKPEEEHRYQKLRQSIVNEVKFINDNMTAEVTLCVATTNAPKLIDSFFATAFQKRIFIPLPRPEERMRILKQHIGKSPNTITDDQWIELADKTSGYSGEDILSIVMHTFKDTGDLTFEELSSAMGQYKPRNTPDDIQDCLKFKEANASTAV</sequence>
<dbReference type="GO" id="GO:0005524">
    <property type="term" value="F:ATP binding"/>
    <property type="evidence" value="ECO:0007669"/>
    <property type="project" value="InterPro"/>
</dbReference>
<dbReference type="InterPro" id="IPR003593">
    <property type="entry name" value="AAA+_ATPase"/>
</dbReference>
<protein>
    <submittedName>
        <fullName evidence="3">Vacuolar protein-sorting-associated protein 4</fullName>
    </submittedName>
</protein>
<accession>A0A131YPH2</accession>
<dbReference type="InterPro" id="IPR050304">
    <property type="entry name" value="MT-severing_AAA_ATPase"/>
</dbReference>
<dbReference type="InterPro" id="IPR027417">
    <property type="entry name" value="P-loop_NTPase"/>
</dbReference>
<reference evidence="3" key="1">
    <citation type="journal article" date="2016" name="Ticks Tick Borne Dis.">
        <title>De novo assembly and annotation of the salivary gland transcriptome of Rhipicephalus appendiculatus male and female ticks during blood feeding.</title>
        <authorList>
            <person name="de Castro M.H."/>
            <person name="de Klerk D."/>
            <person name="Pienaar R."/>
            <person name="Latif A.A."/>
            <person name="Rees D.J."/>
            <person name="Mans B.J."/>
        </authorList>
    </citation>
    <scope>NUCLEOTIDE SEQUENCE</scope>
    <source>
        <tissue evidence="3">Salivary glands</tissue>
    </source>
</reference>
<feature type="region of interest" description="Disordered" evidence="1">
    <location>
        <begin position="76"/>
        <end position="102"/>
    </location>
</feature>
<feature type="domain" description="AAA+ ATPase" evidence="2">
    <location>
        <begin position="157"/>
        <end position="297"/>
    </location>
</feature>
<dbReference type="InterPro" id="IPR003959">
    <property type="entry name" value="ATPase_AAA_core"/>
</dbReference>
<dbReference type="InterPro" id="IPR036181">
    <property type="entry name" value="MIT_dom_sf"/>
</dbReference>
<dbReference type="SUPFAM" id="SSF116846">
    <property type="entry name" value="MIT domain"/>
    <property type="match status" value="1"/>
</dbReference>
<dbReference type="PANTHER" id="PTHR23074:SF83">
    <property type="entry name" value="VACUOLAR PROTEIN SORTING-ASSOCIATED PROTEIN 4A"/>
    <property type="match status" value="1"/>
</dbReference>
<evidence type="ECO:0000313" key="3">
    <source>
        <dbReference type="EMBL" id="JAP80465.1"/>
    </source>
</evidence>
<organism evidence="3">
    <name type="scientific">Rhipicephalus appendiculatus</name>
    <name type="common">Brown ear tick</name>
    <dbReference type="NCBI Taxonomy" id="34631"/>
    <lineage>
        <taxon>Eukaryota</taxon>
        <taxon>Metazoa</taxon>
        <taxon>Ecdysozoa</taxon>
        <taxon>Arthropoda</taxon>
        <taxon>Chelicerata</taxon>
        <taxon>Arachnida</taxon>
        <taxon>Acari</taxon>
        <taxon>Parasitiformes</taxon>
        <taxon>Ixodida</taxon>
        <taxon>Ixodoidea</taxon>
        <taxon>Ixodidae</taxon>
        <taxon>Rhipicephalinae</taxon>
        <taxon>Rhipicephalus</taxon>
        <taxon>Rhipicephalus</taxon>
    </lineage>
</organism>